<feature type="transmembrane region" description="Helical" evidence="1">
    <location>
        <begin position="47"/>
        <end position="73"/>
    </location>
</feature>
<dbReference type="Proteomes" id="UP000024635">
    <property type="component" value="Unassembled WGS sequence"/>
</dbReference>
<dbReference type="EMBL" id="JARK01001357">
    <property type="protein sequence ID" value="EYC20651.1"/>
    <property type="molecule type" value="Genomic_DNA"/>
</dbReference>
<protein>
    <submittedName>
        <fullName evidence="3">Uncharacterized protein</fullName>
    </submittedName>
</protein>
<keyword evidence="2" id="KW-0732">Signal</keyword>
<keyword evidence="1" id="KW-0812">Transmembrane</keyword>
<evidence type="ECO:0000313" key="4">
    <source>
        <dbReference type="Proteomes" id="UP000024635"/>
    </source>
</evidence>
<keyword evidence="4" id="KW-1185">Reference proteome</keyword>
<organism evidence="3 4">
    <name type="scientific">Ancylostoma ceylanicum</name>
    <dbReference type="NCBI Taxonomy" id="53326"/>
    <lineage>
        <taxon>Eukaryota</taxon>
        <taxon>Metazoa</taxon>
        <taxon>Ecdysozoa</taxon>
        <taxon>Nematoda</taxon>
        <taxon>Chromadorea</taxon>
        <taxon>Rhabditida</taxon>
        <taxon>Rhabditina</taxon>
        <taxon>Rhabditomorpha</taxon>
        <taxon>Strongyloidea</taxon>
        <taxon>Ancylostomatidae</taxon>
        <taxon>Ancylostomatinae</taxon>
        <taxon>Ancylostoma</taxon>
    </lineage>
</organism>
<keyword evidence="1" id="KW-1133">Transmembrane helix</keyword>
<keyword evidence="1" id="KW-0472">Membrane</keyword>
<gene>
    <name evidence="3" type="primary">Acey_s0021.g341</name>
    <name evidence="3" type="ORF">Y032_0021g341</name>
</gene>
<evidence type="ECO:0000313" key="3">
    <source>
        <dbReference type="EMBL" id="EYC20651.1"/>
    </source>
</evidence>
<comment type="caution">
    <text evidence="3">The sequence shown here is derived from an EMBL/GenBank/DDBJ whole genome shotgun (WGS) entry which is preliminary data.</text>
</comment>
<name>A0A016V078_9BILA</name>
<feature type="signal peptide" evidence="2">
    <location>
        <begin position="1"/>
        <end position="19"/>
    </location>
</feature>
<evidence type="ECO:0000256" key="1">
    <source>
        <dbReference type="SAM" id="Phobius"/>
    </source>
</evidence>
<sequence>MKLLLAALLVFVIEAHVAGNSRSAVNSNKTDLLIRPGLNRKNYKFLQAIAAAARPIAIAVTALGGAIVGGLYARTVSDNLEAKQR</sequence>
<feature type="chain" id="PRO_5001492902" evidence="2">
    <location>
        <begin position="20"/>
        <end position="85"/>
    </location>
</feature>
<dbReference type="AlphaFoldDB" id="A0A016V078"/>
<accession>A0A016V078</accession>
<evidence type="ECO:0000256" key="2">
    <source>
        <dbReference type="SAM" id="SignalP"/>
    </source>
</evidence>
<proteinExistence type="predicted"/>
<reference evidence="4" key="1">
    <citation type="journal article" date="2015" name="Nat. Genet.">
        <title>The genome and transcriptome of the zoonotic hookworm Ancylostoma ceylanicum identify infection-specific gene families.</title>
        <authorList>
            <person name="Schwarz E.M."/>
            <person name="Hu Y."/>
            <person name="Antoshechkin I."/>
            <person name="Miller M.M."/>
            <person name="Sternberg P.W."/>
            <person name="Aroian R.V."/>
        </authorList>
    </citation>
    <scope>NUCLEOTIDE SEQUENCE</scope>
    <source>
        <strain evidence="4">HY135</strain>
    </source>
</reference>